<dbReference type="InterPro" id="IPR023186">
    <property type="entry name" value="IUNH"/>
</dbReference>
<organism evidence="4 5">
    <name type="scientific">Micavibrio aeruginosavorus</name>
    <dbReference type="NCBI Taxonomy" id="349221"/>
    <lineage>
        <taxon>Bacteria</taxon>
        <taxon>Pseudomonadati</taxon>
        <taxon>Bdellovibrionota</taxon>
        <taxon>Bdellovibrionia</taxon>
        <taxon>Bdellovibrionales</taxon>
        <taxon>Pseudobdellovibrionaceae</taxon>
        <taxon>Micavibrio</taxon>
    </lineage>
</organism>
<protein>
    <recommendedName>
        <fullName evidence="3">Inosine/uridine-preferring nucleoside hydrolase domain-containing protein</fullName>
    </recommendedName>
</protein>
<dbReference type="PANTHER" id="PTHR12304:SF4">
    <property type="entry name" value="URIDINE NUCLEOSIDASE"/>
    <property type="match status" value="1"/>
</dbReference>
<gene>
    <name evidence="4" type="ORF">DI551_04860</name>
</gene>
<comment type="caution">
    <text evidence="4">The sequence shown here is derived from an EMBL/GenBank/DDBJ whole genome shotgun (WGS) entry which is preliminary data.</text>
</comment>
<dbReference type="GO" id="GO:0005829">
    <property type="term" value="C:cytosol"/>
    <property type="evidence" value="ECO:0007669"/>
    <property type="project" value="TreeGrafter"/>
</dbReference>
<dbReference type="EMBL" id="QFQB01000025">
    <property type="protein sequence ID" value="PZQ46541.1"/>
    <property type="molecule type" value="Genomic_DNA"/>
</dbReference>
<dbReference type="AlphaFoldDB" id="A0A2W5MZ38"/>
<dbReference type="GO" id="GO:0006152">
    <property type="term" value="P:purine nucleoside catabolic process"/>
    <property type="evidence" value="ECO:0007669"/>
    <property type="project" value="TreeGrafter"/>
</dbReference>
<dbReference type="Pfam" id="PF01156">
    <property type="entry name" value="IU_nuc_hydro"/>
    <property type="match status" value="1"/>
</dbReference>
<dbReference type="PANTHER" id="PTHR12304">
    <property type="entry name" value="INOSINE-URIDINE PREFERRING NUCLEOSIDE HYDROLASE"/>
    <property type="match status" value="1"/>
</dbReference>
<proteinExistence type="predicted"/>
<dbReference type="GO" id="GO:0008477">
    <property type="term" value="F:purine nucleosidase activity"/>
    <property type="evidence" value="ECO:0007669"/>
    <property type="project" value="TreeGrafter"/>
</dbReference>
<name>A0A2W5MZ38_9BACT</name>
<dbReference type="InterPro" id="IPR036452">
    <property type="entry name" value="Ribo_hydro-like"/>
</dbReference>
<evidence type="ECO:0000256" key="1">
    <source>
        <dbReference type="ARBA" id="ARBA00022801"/>
    </source>
</evidence>
<dbReference type="Proteomes" id="UP000249417">
    <property type="component" value="Unassembled WGS sequence"/>
</dbReference>
<dbReference type="SUPFAM" id="SSF53590">
    <property type="entry name" value="Nucleoside hydrolase"/>
    <property type="match status" value="1"/>
</dbReference>
<dbReference type="Gene3D" id="3.90.245.10">
    <property type="entry name" value="Ribonucleoside hydrolase-like"/>
    <property type="match status" value="1"/>
</dbReference>
<accession>A0A2W5MZ38</accession>
<keyword evidence="2" id="KW-0326">Glycosidase</keyword>
<evidence type="ECO:0000256" key="2">
    <source>
        <dbReference type="ARBA" id="ARBA00023295"/>
    </source>
</evidence>
<evidence type="ECO:0000259" key="3">
    <source>
        <dbReference type="Pfam" id="PF01156"/>
    </source>
</evidence>
<evidence type="ECO:0000313" key="4">
    <source>
        <dbReference type="EMBL" id="PZQ46541.1"/>
    </source>
</evidence>
<reference evidence="4 5" key="1">
    <citation type="submission" date="2017-08" db="EMBL/GenBank/DDBJ databases">
        <title>Infants hospitalized years apart are colonized by the same room-sourced microbial strains.</title>
        <authorList>
            <person name="Brooks B."/>
            <person name="Olm M.R."/>
            <person name="Firek B.A."/>
            <person name="Baker R."/>
            <person name="Thomas B.C."/>
            <person name="Morowitz M.J."/>
            <person name="Banfield J.F."/>
        </authorList>
    </citation>
    <scope>NUCLEOTIDE SEQUENCE [LARGE SCALE GENOMIC DNA]</scope>
    <source>
        <strain evidence="4">S2_005_002_R2_29</strain>
    </source>
</reference>
<sequence length="347" mass="38656">MIIMFDMNKIPVLYDGDMGGDDLWAIAMLLAHSDRFDLRAIATVFGNVSQPHATQNVLDFLHWLGRDDVEVVQGMDKPCDGMRPFGDDAYGADGVGGVVLPLSPRSIAQVDIADWYRTQLDAQKEKTTVFATGPATNLALFLQKYPIYRQKIDQIIFMAGGLNPPGKNGARVALENGEQRVGNITPYAEFNAYQDPKALNILLESGVKCTFMAMDATQNLVLTPARQETIQSIDHLYAPDFHRMLMAVAELDQTKFGVDGPFIHDPHVITYALNPDLYKAAPIPELHFHEARPEDERRGQAVIAQGKKSNAQWLYGITDPDVVFILMEQSLRTTIARARENRARLAE</sequence>
<dbReference type="InterPro" id="IPR001910">
    <property type="entry name" value="Inosine/uridine_hydrolase_dom"/>
</dbReference>
<evidence type="ECO:0000313" key="5">
    <source>
        <dbReference type="Proteomes" id="UP000249417"/>
    </source>
</evidence>
<feature type="domain" description="Inosine/uridine-preferring nucleoside hydrolase" evidence="3">
    <location>
        <begin position="12"/>
        <end position="316"/>
    </location>
</feature>
<keyword evidence="1" id="KW-0378">Hydrolase</keyword>